<keyword evidence="3" id="KW-1185">Reference proteome</keyword>
<accession>A0A9D4QNL2</accession>
<evidence type="ECO:0000256" key="1">
    <source>
        <dbReference type="SAM" id="MobiDB-lite"/>
    </source>
</evidence>
<name>A0A9D4QNL2_DREPO</name>
<reference evidence="2" key="2">
    <citation type="submission" date="2020-11" db="EMBL/GenBank/DDBJ databases">
        <authorList>
            <person name="McCartney M.A."/>
            <person name="Auch B."/>
            <person name="Kono T."/>
            <person name="Mallez S."/>
            <person name="Becker A."/>
            <person name="Gohl D.M."/>
            <person name="Silverstein K.A.T."/>
            <person name="Koren S."/>
            <person name="Bechman K.B."/>
            <person name="Herman A."/>
            <person name="Abrahante J.E."/>
            <person name="Garbe J."/>
        </authorList>
    </citation>
    <scope>NUCLEOTIDE SEQUENCE</scope>
    <source>
        <strain evidence="2">Duluth1</strain>
        <tissue evidence="2">Whole animal</tissue>
    </source>
</reference>
<dbReference type="EMBL" id="JAIWYP010000004">
    <property type="protein sequence ID" value="KAH3837614.1"/>
    <property type="molecule type" value="Genomic_DNA"/>
</dbReference>
<dbReference type="Proteomes" id="UP000828390">
    <property type="component" value="Unassembled WGS sequence"/>
</dbReference>
<evidence type="ECO:0000313" key="3">
    <source>
        <dbReference type="Proteomes" id="UP000828390"/>
    </source>
</evidence>
<sequence>MEVVEQETCRNLVSALACAHRTNSETGQQFAVRVFCHSKLIVAIYHPPQESFGADCVPCTIDDRLCYRHHHQWRPHQKEVHEQQTSRTRGAQNKSALSRV</sequence>
<feature type="compositionally biased region" description="Polar residues" evidence="1">
    <location>
        <begin position="85"/>
        <end position="100"/>
    </location>
</feature>
<dbReference type="AlphaFoldDB" id="A0A9D4QNL2"/>
<evidence type="ECO:0000313" key="2">
    <source>
        <dbReference type="EMBL" id="KAH3837614.1"/>
    </source>
</evidence>
<gene>
    <name evidence="2" type="ORF">DPMN_111011</name>
</gene>
<feature type="region of interest" description="Disordered" evidence="1">
    <location>
        <begin position="76"/>
        <end position="100"/>
    </location>
</feature>
<comment type="caution">
    <text evidence="2">The sequence shown here is derived from an EMBL/GenBank/DDBJ whole genome shotgun (WGS) entry which is preliminary data.</text>
</comment>
<protein>
    <submittedName>
        <fullName evidence="2">Uncharacterized protein</fullName>
    </submittedName>
</protein>
<reference evidence="2" key="1">
    <citation type="journal article" date="2019" name="bioRxiv">
        <title>The Genome of the Zebra Mussel, Dreissena polymorpha: A Resource for Invasive Species Research.</title>
        <authorList>
            <person name="McCartney M.A."/>
            <person name="Auch B."/>
            <person name="Kono T."/>
            <person name="Mallez S."/>
            <person name="Zhang Y."/>
            <person name="Obille A."/>
            <person name="Becker A."/>
            <person name="Abrahante J.E."/>
            <person name="Garbe J."/>
            <person name="Badalamenti J.P."/>
            <person name="Herman A."/>
            <person name="Mangelson H."/>
            <person name="Liachko I."/>
            <person name="Sullivan S."/>
            <person name="Sone E.D."/>
            <person name="Koren S."/>
            <person name="Silverstein K.A.T."/>
            <person name="Beckman K.B."/>
            <person name="Gohl D.M."/>
        </authorList>
    </citation>
    <scope>NUCLEOTIDE SEQUENCE</scope>
    <source>
        <strain evidence="2">Duluth1</strain>
        <tissue evidence="2">Whole animal</tissue>
    </source>
</reference>
<organism evidence="2 3">
    <name type="scientific">Dreissena polymorpha</name>
    <name type="common">Zebra mussel</name>
    <name type="synonym">Mytilus polymorpha</name>
    <dbReference type="NCBI Taxonomy" id="45954"/>
    <lineage>
        <taxon>Eukaryota</taxon>
        <taxon>Metazoa</taxon>
        <taxon>Spiralia</taxon>
        <taxon>Lophotrochozoa</taxon>
        <taxon>Mollusca</taxon>
        <taxon>Bivalvia</taxon>
        <taxon>Autobranchia</taxon>
        <taxon>Heteroconchia</taxon>
        <taxon>Euheterodonta</taxon>
        <taxon>Imparidentia</taxon>
        <taxon>Neoheterodontei</taxon>
        <taxon>Myida</taxon>
        <taxon>Dreissenoidea</taxon>
        <taxon>Dreissenidae</taxon>
        <taxon>Dreissena</taxon>
    </lineage>
</organism>
<proteinExistence type="predicted"/>